<dbReference type="PIRSF" id="PIRSF001434">
    <property type="entry name" value="CGS"/>
    <property type="match status" value="1"/>
</dbReference>
<dbReference type="SUPFAM" id="SSF53383">
    <property type="entry name" value="PLP-dependent transferases"/>
    <property type="match status" value="1"/>
</dbReference>
<evidence type="ECO:0000313" key="7">
    <source>
        <dbReference type="Proteomes" id="UP001597460"/>
    </source>
</evidence>
<evidence type="ECO:0000256" key="1">
    <source>
        <dbReference type="ARBA" id="ARBA00001933"/>
    </source>
</evidence>
<dbReference type="Gene3D" id="3.90.1150.10">
    <property type="entry name" value="Aspartate Aminotransferase, domain 1"/>
    <property type="match status" value="1"/>
</dbReference>
<dbReference type="Pfam" id="PF01053">
    <property type="entry name" value="Cys_Met_Meta_PP"/>
    <property type="match status" value="1"/>
</dbReference>
<evidence type="ECO:0000256" key="2">
    <source>
        <dbReference type="ARBA" id="ARBA00009077"/>
    </source>
</evidence>
<comment type="cofactor">
    <cofactor evidence="1 4">
        <name>pyridoxal 5'-phosphate</name>
        <dbReference type="ChEBI" id="CHEBI:597326"/>
    </cofactor>
</comment>
<evidence type="ECO:0000256" key="5">
    <source>
        <dbReference type="SAM" id="MobiDB-lite"/>
    </source>
</evidence>
<gene>
    <name evidence="6" type="ORF">ACFSVN_06095</name>
</gene>
<protein>
    <submittedName>
        <fullName evidence="6">Cystathionine gamma-synthase</fullName>
        <ecNumber evidence="6">2.5.1.48</ecNumber>
    </submittedName>
</protein>
<dbReference type="InterPro" id="IPR015424">
    <property type="entry name" value="PyrdxlP-dep_Trfase"/>
</dbReference>
<dbReference type="PANTHER" id="PTHR11808">
    <property type="entry name" value="TRANS-SULFURATION ENZYME FAMILY MEMBER"/>
    <property type="match status" value="1"/>
</dbReference>
<accession>A0ABW5JH01</accession>
<keyword evidence="3 4" id="KW-0663">Pyridoxal phosphate</keyword>
<dbReference type="InterPro" id="IPR015421">
    <property type="entry name" value="PyrdxlP-dep_Trfase_major"/>
</dbReference>
<dbReference type="InterPro" id="IPR000277">
    <property type="entry name" value="Cys/Met-Metab_PyrdxlP-dep_enz"/>
</dbReference>
<dbReference type="NCBIfam" id="NF005871">
    <property type="entry name" value="PRK07811.1"/>
    <property type="match status" value="1"/>
</dbReference>
<organism evidence="6 7">
    <name type="scientific">Gracilimonas halophila</name>
    <dbReference type="NCBI Taxonomy" id="1834464"/>
    <lineage>
        <taxon>Bacteria</taxon>
        <taxon>Pseudomonadati</taxon>
        <taxon>Balneolota</taxon>
        <taxon>Balneolia</taxon>
        <taxon>Balneolales</taxon>
        <taxon>Balneolaceae</taxon>
        <taxon>Gracilimonas</taxon>
    </lineage>
</organism>
<comment type="caution">
    <text evidence="6">The sequence shown here is derived from an EMBL/GenBank/DDBJ whole genome shotgun (WGS) entry which is preliminary data.</text>
</comment>
<proteinExistence type="inferred from homology"/>
<dbReference type="RefSeq" id="WP_390300052.1">
    <property type="nucleotide sequence ID" value="NZ_JBHULI010000022.1"/>
</dbReference>
<dbReference type="InterPro" id="IPR015422">
    <property type="entry name" value="PyrdxlP-dep_Trfase_small"/>
</dbReference>
<sequence length="378" mass="41169">MKFNTKTIHAGQKPEETSGAVMPPIFQTSTYAQEAPNKHQGYDYARVGNPTRTALEKMIAGLEGADEAACFSSGVAAMDALMKMLRPGDHVVTTNDLYGGSYRLFTKVFEPYGIDFTFVDMTDLAKVEDAITDKTKLMWIETPTNPLLRVVDIKALVGIAKPKDILTVVDNTFASPYLQRPLELGADAVLHSATKYLAGHSDVIHGAVASSNKEIMENLRFQTKTSGAVPGPMDCYLTLRGIKTLSVRVQRSVDNAKVIAKFLEEHDEAASVLYPGLPSHPQHELAKKQMDDFGAMLSFTLKDDSIEAAVKFMSNTKVFTLAESLGGVESLISHPASMTHGSIPKDVREKAGLKDSLIRISVGIEDSDDLIEDLAQAF</sequence>
<dbReference type="EMBL" id="JBHULI010000022">
    <property type="protein sequence ID" value="MFD2532008.1"/>
    <property type="molecule type" value="Genomic_DNA"/>
</dbReference>
<dbReference type="EC" id="2.5.1.48" evidence="6"/>
<dbReference type="GO" id="GO:0003962">
    <property type="term" value="F:cystathionine gamma-synthase activity"/>
    <property type="evidence" value="ECO:0007669"/>
    <property type="project" value="UniProtKB-EC"/>
</dbReference>
<dbReference type="PANTHER" id="PTHR11808:SF15">
    <property type="entry name" value="CYSTATHIONINE GAMMA-LYASE"/>
    <property type="match status" value="1"/>
</dbReference>
<dbReference type="CDD" id="cd00614">
    <property type="entry name" value="CGS_like"/>
    <property type="match status" value="1"/>
</dbReference>
<evidence type="ECO:0000256" key="3">
    <source>
        <dbReference type="ARBA" id="ARBA00022898"/>
    </source>
</evidence>
<feature type="region of interest" description="Disordered" evidence="5">
    <location>
        <begin position="1"/>
        <end position="21"/>
    </location>
</feature>
<keyword evidence="6" id="KW-0808">Transferase</keyword>
<reference evidence="7" key="1">
    <citation type="journal article" date="2019" name="Int. J. Syst. Evol. Microbiol.">
        <title>The Global Catalogue of Microorganisms (GCM) 10K type strain sequencing project: providing services to taxonomists for standard genome sequencing and annotation.</title>
        <authorList>
            <consortium name="The Broad Institute Genomics Platform"/>
            <consortium name="The Broad Institute Genome Sequencing Center for Infectious Disease"/>
            <person name="Wu L."/>
            <person name="Ma J."/>
        </authorList>
    </citation>
    <scope>NUCLEOTIDE SEQUENCE [LARGE SCALE GENOMIC DNA]</scope>
    <source>
        <strain evidence="7">KCTC 52042</strain>
    </source>
</reference>
<name>A0ABW5JH01_9BACT</name>
<evidence type="ECO:0000256" key="4">
    <source>
        <dbReference type="RuleBase" id="RU362118"/>
    </source>
</evidence>
<dbReference type="Gene3D" id="3.40.640.10">
    <property type="entry name" value="Type I PLP-dependent aspartate aminotransferase-like (Major domain)"/>
    <property type="match status" value="1"/>
</dbReference>
<keyword evidence="7" id="KW-1185">Reference proteome</keyword>
<dbReference type="Proteomes" id="UP001597460">
    <property type="component" value="Unassembled WGS sequence"/>
</dbReference>
<evidence type="ECO:0000313" key="6">
    <source>
        <dbReference type="EMBL" id="MFD2532008.1"/>
    </source>
</evidence>
<comment type="similarity">
    <text evidence="2 4">Belongs to the trans-sulfuration enzymes family.</text>
</comment>